<evidence type="ECO:0000259" key="4">
    <source>
        <dbReference type="PROSITE" id="PS50932"/>
    </source>
</evidence>
<dbReference type="CDD" id="cd01392">
    <property type="entry name" value="HTH_LacI"/>
    <property type="match status" value="1"/>
</dbReference>
<dbReference type="SUPFAM" id="SSF53822">
    <property type="entry name" value="Periplasmic binding protein-like I"/>
    <property type="match status" value="1"/>
</dbReference>
<dbReference type="PROSITE" id="PS00356">
    <property type="entry name" value="HTH_LACI_1"/>
    <property type="match status" value="1"/>
</dbReference>
<accession>A0A8J2VJM9</accession>
<dbReference type="Gene3D" id="3.40.50.2300">
    <property type="match status" value="2"/>
</dbReference>
<name>A0A8J2VJM9_9BACL</name>
<evidence type="ECO:0000313" key="5">
    <source>
        <dbReference type="EMBL" id="GGE26198.1"/>
    </source>
</evidence>
<reference evidence="5" key="2">
    <citation type="submission" date="2020-09" db="EMBL/GenBank/DDBJ databases">
        <authorList>
            <person name="Sun Q."/>
            <person name="Zhou Y."/>
        </authorList>
    </citation>
    <scope>NUCLEOTIDE SEQUENCE</scope>
    <source>
        <strain evidence="5">CGMCC 1.15371</strain>
    </source>
</reference>
<dbReference type="AlphaFoldDB" id="A0A8J2VJM9"/>
<comment type="caution">
    <text evidence="5">The sequence shown here is derived from an EMBL/GenBank/DDBJ whole genome shotgun (WGS) entry which is preliminary data.</text>
</comment>
<keyword evidence="3" id="KW-0804">Transcription</keyword>
<reference evidence="5" key="1">
    <citation type="journal article" date="2014" name="Int. J. Syst. Evol. Microbiol.">
        <title>Complete genome sequence of Corynebacterium casei LMG S-19264T (=DSM 44701T), isolated from a smear-ripened cheese.</title>
        <authorList>
            <consortium name="US DOE Joint Genome Institute (JGI-PGF)"/>
            <person name="Walter F."/>
            <person name="Albersmeier A."/>
            <person name="Kalinowski J."/>
            <person name="Ruckert C."/>
        </authorList>
    </citation>
    <scope>NUCLEOTIDE SEQUENCE</scope>
    <source>
        <strain evidence="5">CGMCC 1.15371</strain>
    </source>
</reference>
<dbReference type="EMBL" id="BMIR01000001">
    <property type="protein sequence ID" value="GGE26198.1"/>
    <property type="molecule type" value="Genomic_DNA"/>
</dbReference>
<dbReference type="GO" id="GO:0003700">
    <property type="term" value="F:DNA-binding transcription factor activity"/>
    <property type="evidence" value="ECO:0007669"/>
    <property type="project" value="TreeGrafter"/>
</dbReference>
<keyword evidence="6" id="KW-1185">Reference proteome</keyword>
<feature type="domain" description="HTH lacI-type" evidence="4">
    <location>
        <begin position="1"/>
        <end position="53"/>
    </location>
</feature>
<dbReference type="InterPro" id="IPR000843">
    <property type="entry name" value="HTH_LacI"/>
</dbReference>
<dbReference type="PANTHER" id="PTHR30146:SF109">
    <property type="entry name" value="HTH-TYPE TRANSCRIPTIONAL REGULATOR GALS"/>
    <property type="match status" value="1"/>
</dbReference>
<evidence type="ECO:0000256" key="1">
    <source>
        <dbReference type="ARBA" id="ARBA00023015"/>
    </source>
</evidence>
<dbReference type="InterPro" id="IPR028082">
    <property type="entry name" value="Peripla_BP_I"/>
</dbReference>
<dbReference type="PROSITE" id="PS50932">
    <property type="entry name" value="HTH_LACI_2"/>
    <property type="match status" value="1"/>
</dbReference>
<dbReference type="SMART" id="SM00354">
    <property type="entry name" value="HTH_LACI"/>
    <property type="match status" value="1"/>
</dbReference>
<dbReference type="Pfam" id="PF00356">
    <property type="entry name" value="LacI"/>
    <property type="match status" value="1"/>
</dbReference>
<protein>
    <submittedName>
        <fullName evidence="5">DNA-binding transcriptional regulator CytR</fullName>
    </submittedName>
</protein>
<dbReference type="PANTHER" id="PTHR30146">
    <property type="entry name" value="LACI-RELATED TRANSCRIPTIONAL REPRESSOR"/>
    <property type="match status" value="1"/>
</dbReference>
<evidence type="ECO:0000313" key="6">
    <source>
        <dbReference type="Proteomes" id="UP000628775"/>
    </source>
</evidence>
<sequence length="333" mass="37083">MSDVAKYANVSTATVSRALQHPESVKEETRQKVLAAITALNYTPNVLARQLRRMETKTILVVVPNIENNVFSQLLSGIDAVANQKGYKVLLGNINHKVDKIYDYLDHFRQRQIDGMIMLISDLSDHILQDLANELPLVITPDSSDDAIVPTVVVDNVGSSQRATEHLISLGHRRLAHIAGPLHLSSSKSRLEGYRQALHENGIRFDHELVKAGDFTIQAGFKQMEQLLLMEVPPTAVFCASDEIAMGAIKRIKQHGLKVPEDIAIVGFDNVKFSSIFEPALTTMAQPLEEMGRQSMKVLIDRMNGKTLSKNHFIYSADLIIRESCGAHLNKRE</sequence>
<dbReference type="GO" id="GO:0000976">
    <property type="term" value="F:transcription cis-regulatory region binding"/>
    <property type="evidence" value="ECO:0007669"/>
    <property type="project" value="TreeGrafter"/>
</dbReference>
<evidence type="ECO:0000256" key="3">
    <source>
        <dbReference type="ARBA" id="ARBA00023163"/>
    </source>
</evidence>
<dbReference type="InterPro" id="IPR010982">
    <property type="entry name" value="Lambda_DNA-bd_dom_sf"/>
</dbReference>
<dbReference type="Proteomes" id="UP000628775">
    <property type="component" value="Unassembled WGS sequence"/>
</dbReference>
<keyword evidence="2 5" id="KW-0238">DNA-binding</keyword>
<keyword evidence="1" id="KW-0805">Transcription regulation</keyword>
<evidence type="ECO:0000256" key="2">
    <source>
        <dbReference type="ARBA" id="ARBA00023125"/>
    </source>
</evidence>
<dbReference type="SUPFAM" id="SSF47413">
    <property type="entry name" value="lambda repressor-like DNA-binding domains"/>
    <property type="match status" value="1"/>
</dbReference>
<dbReference type="Pfam" id="PF13377">
    <property type="entry name" value="Peripla_BP_3"/>
    <property type="match status" value="1"/>
</dbReference>
<proteinExistence type="predicted"/>
<dbReference type="Gene3D" id="1.10.260.40">
    <property type="entry name" value="lambda repressor-like DNA-binding domains"/>
    <property type="match status" value="1"/>
</dbReference>
<organism evidence="5 6">
    <name type="scientific">Pullulanibacillus camelliae</name>
    <dbReference type="NCBI Taxonomy" id="1707096"/>
    <lineage>
        <taxon>Bacteria</taxon>
        <taxon>Bacillati</taxon>
        <taxon>Bacillota</taxon>
        <taxon>Bacilli</taxon>
        <taxon>Bacillales</taxon>
        <taxon>Sporolactobacillaceae</taxon>
        <taxon>Pullulanibacillus</taxon>
    </lineage>
</organism>
<gene>
    <name evidence="5" type="primary">cytR</name>
    <name evidence="5" type="ORF">GCM10011391_00690</name>
</gene>
<dbReference type="RefSeq" id="WP_188687731.1">
    <property type="nucleotide sequence ID" value="NZ_BMIR01000001.1"/>
</dbReference>
<dbReference type="CDD" id="cd06284">
    <property type="entry name" value="PBP1_LacI-like"/>
    <property type="match status" value="1"/>
</dbReference>
<dbReference type="InterPro" id="IPR046335">
    <property type="entry name" value="LacI/GalR-like_sensor"/>
</dbReference>